<keyword evidence="2" id="KW-0812">Transmembrane</keyword>
<evidence type="ECO:0000256" key="2">
    <source>
        <dbReference type="SAM" id="Phobius"/>
    </source>
</evidence>
<keyword evidence="2" id="KW-0472">Membrane</keyword>
<dbReference type="AlphaFoldDB" id="A0A1Y5NZM3"/>
<dbReference type="RefSeq" id="WP_295574891.1">
    <property type="nucleotide sequence ID" value="NZ_FLQR01000006.1"/>
</dbReference>
<evidence type="ECO:0000256" key="1">
    <source>
        <dbReference type="SAM" id="MobiDB-lite"/>
    </source>
</evidence>
<feature type="transmembrane region" description="Helical" evidence="2">
    <location>
        <begin position="12"/>
        <end position="35"/>
    </location>
</feature>
<keyword evidence="2" id="KW-1133">Transmembrane helix</keyword>
<dbReference type="EMBL" id="FLQR01000006">
    <property type="protein sequence ID" value="SBS71815.1"/>
    <property type="molecule type" value="Genomic_DNA"/>
</dbReference>
<proteinExistence type="predicted"/>
<reference evidence="3" key="1">
    <citation type="submission" date="2016-03" db="EMBL/GenBank/DDBJ databases">
        <authorList>
            <person name="Ploux O."/>
        </authorList>
    </citation>
    <scope>NUCLEOTIDE SEQUENCE</scope>
    <source>
        <strain evidence="3">UC1</strain>
    </source>
</reference>
<feature type="region of interest" description="Disordered" evidence="1">
    <location>
        <begin position="42"/>
        <end position="62"/>
    </location>
</feature>
<accession>A0A1Y5NZM3</accession>
<name>A0A1Y5NZM3_9MICO</name>
<gene>
    <name evidence="3" type="ORF">MIPYR_20236</name>
</gene>
<protein>
    <submittedName>
        <fullName evidence="3">Uncharacterized protein</fullName>
    </submittedName>
</protein>
<sequence length="248" mass="25974">MTNPQRRKRTGLTWALIGGAVLIAGVVALIVNVILGGAANPAAQPTTSPSAPLGGTAPPTETPGTIEVVDPDVAEAGWLAEPITTDPEVYARAALAAASTFDTTLGTRDEWLDYLDTWFTPDSRYADPSDQQMELEAAQLELRQGVVVPEEMWSSIAEQSGRVTAEVVGDVTMADVPEDASGDMRIATANAELTFTQSDGAGGEASYPETVRVSVQVLCGEASVPTPGTAQQAGHCKVVRYFTEPVEG</sequence>
<evidence type="ECO:0000313" key="3">
    <source>
        <dbReference type="EMBL" id="SBS71815.1"/>
    </source>
</evidence>
<organism evidence="3">
    <name type="scientific">uncultured Microbacterium sp</name>
    <dbReference type="NCBI Taxonomy" id="191216"/>
    <lineage>
        <taxon>Bacteria</taxon>
        <taxon>Bacillati</taxon>
        <taxon>Actinomycetota</taxon>
        <taxon>Actinomycetes</taxon>
        <taxon>Micrococcales</taxon>
        <taxon>Microbacteriaceae</taxon>
        <taxon>Microbacterium</taxon>
        <taxon>environmental samples</taxon>
    </lineage>
</organism>